<keyword evidence="4" id="KW-1185">Reference proteome</keyword>
<reference evidence="3 4" key="1">
    <citation type="submission" date="2016-06" db="EMBL/GenBank/DDBJ databases">
        <title>Comparative genomics of the ectomycorrhizal sister species Rhizopogon vinicolor and Rhizopogon vesiculosus (Basidiomycota: Boletales) reveals a divergence of the mating type B locus.</title>
        <authorList>
            <consortium name="DOE Joint Genome Institute"/>
            <person name="Mujic A.B."/>
            <person name="Kuo A."/>
            <person name="Tritt A."/>
            <person name="Lipzen A."/>
            <person name="Chen C."/>
            <person name="Johnson J."/>
            <person name="Sharma A."/>
            <person name="Barry K."/>
            <person name="Grigoriev I.V."/>
            <person name="Spatafora J.W."/>
        </authorList>
    </citation>
    <scope>NUCLEOTIDE SEQUENCE [LARGE SCALE GENOMIC DNA]</scope>
    <source>
        <strain evidence="3 4">AM-OR11-026</strain>
    </source>
</reference>
<evidence type="ECO:0000313" key="4">
    <source>
        <dbReference type="Proteomes" id="UP000092154"/>
    </source>
</evidence>
<protein>
    <submittedName>
        <fullName evidence="3">Acetyl-CoA synthetase-like protein</fullName>
    </submittedName>
</protein>
<dbReference type="Gene3D" id="3.40.50.12780">
    <property type="entry name" value="N-terminal domain of ligase-like"/>
    <property type="match status" value="1"/>
</dbReference>
<gene>
    <name evidence="3" type="ORF">K503DRAFT_751056</name>
</gene>
<dbReference type="SUPFAM" id="SSF56801">
    <property type="entry name" value="Acetyl-CoA synthetase-like"/>
    <property type="match status" value="1"/>
</dbReference>
<evidence type="ECO:0000313" key="3">
    <source>
        <dbReference type="EMBL" id="OAX30525.1"/>
    </source>
</evidence>
<dbReference type="AlphaFoldDB" id="A0A1B7MD53"/>
<keyword evidence="2" id="KW-0597">Phosphoprotein</keyword>
<accession>A0A1B7MD53</accession>
<keyword evidence="1" id="KW-0596">Phosphopantetheine</keyword>
<dbReference type="STRING" id="1314800.A0A1B7MD53"/>
<dbReference type="EMBL" id="KV450330">
    <property type="protein sequence ID" value="OAX30525.1"/>
    <property type="molecule type" value="Genomic_DNA"/>
</dbReference>
<dbReference type="OrthoDB" id="2674787at2759"/>
<dbReference type="InParanoid" id="A0A1B7MD53"/>
<dbReference type="Proteomes" id="UP000092154">
    <property type="component" value="Unassembled WGS sequence"/>
</dbReference>
<proteinExistence type="predicted"/>
<dbReference type="PANTHER" id="PTHR43439">
    <property type="entry name" value="PHENYLACETATE-COENZYME A LIGASE"/>
    <property type="match status" value="1"/>
</dbReference>
<organism evidence="3 4">
    <name type="scientific">Rhizopogon vinicolor AM-OR11-026</name>
    <dbReference type="NCBI Taxonomy" id="1314800"/>
    <lineage>
        <taxon>Eukaryota</taxon>
        <taxon>Fungi</taxon>
        <taxon>Dikarya</taxon>
        <taxon>Basidiomycota</taxon>
        <taxon>Agaricomycotina</taxon>
        <taxon>Agaricomycetes</taxon>
        <taxon>Agaricomycetidae</taxon>
        <taxon>Boletales</taxon>
        <taxon>Suillineae</taxon>
        <taxon>Rhizopogonaceae</taxon>
        <taxon>Rhizopogon</taxon>
    </lineage>
</organism>
<evidence type="ECO:0000256" key="2">
    <source>
        <dbReference type="ARBA" id="ARBA00022553"/>
    </source>
</evidence>
<evidence type="ECO:0000256" key="1">
    <source>
        <dbReference type="ARBA" id="ARBA00022450"/>
    </source>
</evidence>
<dbReference type="InterPro" id="IPR051414">
    <property type="entry name" value="Adenylate-forming_Reductase"/>
</dbReference>
<name>A0A1B7MD53_9AGAM</name>
<sequence length="274" mass="30447">MASLSSVSIYRPTSLHDPLAAPIIPNTQNILDCILKTKSNGLVVVPFFLEQWAHSHEAIDTLKALEYVVFGGGPLATKVGDILVDAGVTLSSVYGATEIGVITHIHRNEVEQKLWDWVRFGQDYNIRWVPQDDGIYECQVLTTPTHQVSVENLPDVKGYATSDAFIKHPTVEGLWKIVGRVDDVLILSSGEKTVPAPMENIVSASRYVNGTVMFGRQRNQVGILIEPRAGYEIDVDDETQVAEFRNQVWPEVEEANKEAPAFSRIFKEMILVTS</sequence>
<dbReference type="InterPro" id="IPR042099">
    <property type="entry name" value="ANL_N_sf"/>
</dbReference>
<dbReference type="Pfam" id="PF23562">
    <property type="entry name" value="AMP-binding_C_3"/>
    <property type="match status" value="1"/>
</dbReference>
<dbReference type="PANTHER" id="PTHR43439:SF2">
    <property type="entry name" value="ENZYME, PUTATIVE (JCVI)-RELATED"/>
    <property type="match status" value="1"/>
</dbReference>
<feature type="non-terminal residue" evidence="3">
    <location>
        <position position="274"/>
    </location>
</feature>